<dbReference type="PANTHER" id="PTHR34992:SF10">
    <property type="entry name" value="COPPER ACQUISITION FACTOR BIM1-LIKE DOMAIN-CONTAINING PROTEIN"/>
    <property type="match status" value="1"/>
</dbReference>
<organism evidence="10 11">
    <name type="scientific">Lasallia pustulata</name>
    <dbReference type="NCBI Taxonomy" id="136370"/>
    <lineage>
        <taxon>Eukaryota</taxon>
        <taxon>Fungi</taxon>
        <taxon>Dikarya</taxon>
        <taxon>Ascomycota</taxon>
        <taxon>Pezizomycotina</taxon>
        <taxon>Lecanoromycetes</taxon>
        <taxon>OSLEUM clade</taxon>
        <taxon>Umbilicariomycetidae</taxon>
        <taxon>Umbilicariales</taxon>
        <taxon>Umbilicariaceae</taxon>
        <taxon>Lasallia</taxon>
    </lineage>
</organism>
<dbReference type="Pfam" id="PF20238">
    <property type="entry name" value="BIM1-like_dom"/>
    <property type="match status" value="1"/>
</dbReference>
<evidence type="ECO:0000313" key="11">
    <source>
        <dbReference type="Proteomes" id="UP000192927"/>
    </source>
</evidence>
<accession>A0A1W5CVP3</accession>
<dbReference type="Proteomes" id="UP000192927">
    <property type="component" value="Unassembled WGS sequence"/>
</dbReference>
<keyword evidence="2" id="KW-1003">Cell membrane</keyword>
<protein>
    <recommendedName>
        <fullName evidence="9">Copper acquisition factor BIM1-like domain-containing protein</fullName>
    </recommendedName>
</protein>
<keyword evidence="4 8" id="KW-0732">Signal</keyword>
<keyword evidence="5" id="KW-0472">Membrane</keyword>
<dbReference type="GO" id="GO:0098552">
    <property type="term" value="C:side of membrane"/>
    <property type="evidence" value="ECO:0007669"/>
    <property type="project" value="UniProtKB-KW"/>
</dbReference>
<evidence type="ECO:0000256" key="2">
    <source>
        <dbReference type="ARBA" id="ARBA00022475"/>
    </source>
</evidence>
<keyword evidence="3" id="KW-0336">GPI-anchor</keyword>
<evidence type="ECO:0000256" key="4">
    <source>
        <dbReference type="ARBA" id="ARBA00022729"/>
    </source>
</evidence>
<dbReference type="InterPro" id="IPR046530">
    <property type="entry name" value="BIM1-like_dom"/>
</dbReference>
<evidence type="ECO:0000259" key="9">
    <source>
        <dbReference type="Pfam" id="PF20238"/>
    </source>
</evidence>
<evidence type="ECO:0000313" key="10">
    <source>
        <dbReference type="EMBL" id="SLM34896.1"/>
    </source>
</evidence>
<proteinExistence type="predicted"/>
<dbReference type="InterPro" id="IPR046936">
    <property type="entry name" value="BIM1-like"/>
</dbReference>
<feature type="signal peptide" evidence="8">
    <location>
        <begin position="1"/>
        <end position="27"/>
    </location>
</feature>
<keyword evidence="7" id="KW-0449">Lipoprotein</keyword>
<evidence type="ECO:0000256" key="1">
    <source>
        <dbReference type="ARBA" id="ARBA00004609"/>
    </source>
</evidence>
<keyword evidence="11" id="KW-1185">Reference proteome</keyword>
<comment type="subcellular location">
    <subcellularLocation>
        <location evidence="1">Cell membrane</location>
        <topology evidence="1">Lipid-anchor</topology>
        <topology evidence="1">GPI-anchor</topology>
    </subcellularLocation>
</comment>
<name>A0A1W5CVP3_9LECA</name>
<keyword evidence="6" id="KW-0325">Glycoprotein</keyword>
<dbReference type="EMBL" id="FWEW01000437">
    <property type="protein sequence ID" value="SLM34896.1"/>
    <property type="molecule type" value="Genomic_DNA"/>
</dbReference>
<evidence type="ECO:0000256" key="6">
    <source>
        <dbReference type="ARBA" id="ARBA00023180"/>
    </source>
</evidence>
<dbReference type="CDD" id="cd21176">
    <property type="entry name" value="LPMO_auxiliary-like"/>
    <property type="match status" value="1"/>
</dbReference>
<feature type="domain" description="Copper acquisition factor BIM1-like" evidence="9">
    <location>
        <begin position="26"/>
        <end position="199"/>
    </location>
</feature>
<evidence type="ECO:0000256" key="7">
    <source>
        <dbReference type="ARBA" id="ARBA00023288"/>
    </source>
</evidence>
<evidence type="ECO:0000256" key="3">
    <source>
        <dbReference type="ARBA" id="ARBA00022622"/>
    </source>
</evidence>
<dbReference type="PANTHER" id="PTHR34992">
    <property type="entry name" value="HYPHAL ANASTAMOSIS-7 PROTEIN"/>
    <property type="match status" value="1"/>
</dbReference>
<evidence type="ECO:0000256" key="8">
    <source>
        <dbReference type="SAM" id="SignalP"/>
    </source>
</evidence>
<feature type="chain" id="PRO_5012709693" description="Copper acquisition factor BIM1-like domain-containing protein" evidence="8">
    <location>
        <begin position="28"/>
        <end position="240"/>
    </location>
</feature>
<sequence>MAPSSRSLLAAAAICLSSFFASSLVSAHTVITYPGWRGDNLHTNGSVEDTDGLGVGSNNSYPYGMQWMYPCGGMPLSTNRTLWPLTGGAIAIQPGWFQGHATAFFYINLGDGTLPPNMSLPMVPVFQITGPTRLPYPGTFCLPQVPLPANYTAVKGGNATIQVVESAVHGAALYNCVDITFADPKDVPEVNSSNCFNSSQIGFNLVFSTTSLSGADALFSRSATWLAAIPAVMALVWGLL</sequence>
<dbReference type="AlphaFoldDB" id="A0A1W5CVP3"/>
<evidence type="ECO:0000256" key="5">
    <source>
        <dbReference type="ARBA" id="ARBA00023136"/>
    </source>
</evidence>
<reference evidence="11" key="1">
    <citation type="submission" date="2017-03" db="EMBL/GenBank/DDBJ databases">
        <authorList>
            <person name="Sharma R."/>
            <person name="Thines M."/>
        </authorList>
    </citation>
    <scope>NUCLEOTIDE SEQUENCE [LARGE SCALE GENOMIC DNA]</scope>
</reference>
<dbReference type="GO" id="GO:0005886">
    <property type="term" value="C:plasma membrane"/>
    <property type="evidence" value="ECO:0007669"/>
    <property type="project" value="UniProtKB-SubCell"/>
</dbReference>